<protein>
    <submittedName>
        <fullName evidence="2">Putative endolysin</fullName>
    </submittedName>
</protein>
<dbReference type="SUPFAM" id="SSF53955">
    <property type="entry name" value="Lysozyme-like"/>
    <property type="match status" value="1"/>
</dbReference>
<dbReference type="KEGG" id="ypy:YPK_0199"/>
<dbReference type="InterPro" id="IPR023346">
    <property type="entry name" value="Lysozyme-like_dom_sf"/>
</dbReference>
<accession>A0A0H3AZ25</accession>
<dbReference type="GO" id="GO:0004568">
    <property type="term" value="F:chitinase activity"/>
    <property type="evidence" value="ECO:0007669"/>
    <property type="project" value="InterPro"/>
</dbReference>
<organism evidence="2">
    <name type="scientific">Yersinia pseudotuberculosis serotype O:3 (strain YPIII)</name>
    <dbReference type="NCBI Taxonomy" id="502800"/>
    <lineage>
        <taxon>Bacteria</taxon>
        <taxon>Pseudomonadati</taxon>
        <taxon>Pseudomonadota</taxon>
        <taxon>Gammaproteobacteria</taxon>
        <taxon>Enterobacterales</taxon>
        <taxon>Yersiniaceae</taxon>
        <taxon>Yersinia</taxon>
    </lineage>
</organism>
<reference evidence="2" key="1">
    <citation type="submission" date="2008-02" db="EMBL/GenBank/DDBJ databases">
        <title>Complete sequence of Yersinia pseudotuberculosis YPIII.</title>
        <authorList>
            <consortium name="US DOE Joint Genome Institute"/>
            <person name="Challacombe J.F."/>
            <person name="Bruce D."/>
            <person name="Detter J.C."/>
            <person name="Green L."/>
            <person name="Land M."/>
            <person name="Munk C."/>
            <person name="Lindler L.E."/>
            <person name="Nikolich M.P."/>
            <person name="Brettin T."/>
        </authorList>
    </citation>
    <scope>NUCLEOTIDE SEQUENCE</scope>
    <source>
        <strain evidence="2">YPIII</strain>
    </source>
</reference>
<proteinExistence type="predicted"/>
<feature type="domain" description="Glycoside hydrolase family 19 catalytic" evidence="1">
    <location>
        <begin position="117"/>
        <end position="172"/>
    </location>
</feature>
<dbReference type="PATRIC" id="fig|502800.11.peg.804"/>
<dbReference type="InterPro" id="IPR052354">
    <property type="entry name" value="Cell_Wall_Dynamics_Protein"/>
</dbReference>
<evidence type="ECO:0000313" key="2">
    <source>
        <dbReference type="EMBL" id="ACA66512.1"/>
    </source>
</evidence>
<dbReference type="PANTHER" id="PTHR34408">
    <property type="entry name" value="FAMILY PROTEIN, PUTATIVE-RELATED"/>
    <property type="match status" value="1"/>
</dbReference>
<dbReference type="GO" id="GO:0016998">
    <property type="term" value="P:cell wall macromolecule catabolic process"/>
    <property type="evidence" value="ECO:0007669"/>
    <property type="project" value="InterPro"/>
</dbReference>
<dbReference type="AlphaFoldDB" id="A0A0H3AZ25"/>
<gene>
    <name evidence="2" type="ordered locus">YPK_0199</name>
</gene>
<dbReference type="Pfam" id="PF00182">
    <property type="entry name" value="Glyco_hydro_19"/>
    <property type="match status" value="1"/>
</dbReference>
<dbReference type="InterPro" id="IPR000726">
    <property type="entry name" value="Glyco_hydro_19_cat"/>
</dbReference>
<dbReference type="PANTHER" id="PTHR34408:SF1">
    <property type="entry name" value="GLYCOSYL HYDROLASE FAMILY 19 DOMAIN-CONTAINING PROTEIN HI_1415"/>
    <property type="match status" value="1"/>
</dbReference>
<dbReference type="EMBL" id="CP000950">
    <property type="protein sequence ID" value="ACA66512.1"/>
    <property type="molecule type" value="Genomic_DNA"/>
</dbReference>
<dbReference type="Gene3D" id="1.10.530.10">
    <property type="match status" value="1"/>
</dbReference>
<dbReference type="GO" id="GO:0006032">
    <property type="term" value="P:chitin catabolic process"/>
    <property type="evidence" value="ECO:0007669"/>
    <property type="project" value="InterPro"/>
</dbReference>
<name>A0A0H3AZ25_YERPY</name>
<evidence type="ECO:0000259" key="1">
    <source>
        <dbReference type="Pfam" id="PF00182"/>
    </source>
</evidence>
<sequence length="212" mass="23742">MQISLSQFQLAASLSPALASRWYPHILSAMKEFGIDTPRRQAAFIAQIGHESRDFKALVESFNYSVVGLKTTFSSRLTAGQCEMLGRQPGETVVPIERQKAIANLVYSKRYGNNAPGDGWKFRGRGLKQITFLDNYYRCGHALEIDLIINPDLLLQDDYAARSAGWFWYVNNCNEYADNGSFVRLTKVINGGTNGLADRQARLLVAERVLCP</sequence>